<evidence type="ECO:0000313" key="2">
    <source>
        <dbReference type="EMBL" id="CAB4135838.1"/>
    </source>
</evidence>
<organism evidence="2">
    <name type="scientific">uncultured Caudovirales phage</name>
    <dbReference type="NCBI Taxonomy" id="2100421"/>
    <lineage>
        <taxon>Viruses</taxon>
        <taxon>Duplodnaviria</taxon>
        <taxon>Heunggongvirae</taxon>
        <taxon>Uroviricota</taxon>
        <taxon>Caudoviricetes</taxon>
        <taxon>Peduoviridae</taxon>
        <taxon>Maltschvirus</taxon>
        <taxon>Maltschvirus maltsch</taxon>
    </lineage>
</organism>
<evidence type="ECO:0000259" key="1">
    <source>
        <dbReference type="Pfam" id="PF24749"/>
    </source>
</evidence>
<gene>
    <name evidence="2" type="ORF">UFOVP286_82</name>
</gene>
<sequence length="123" mass="14044">MILKNSAMCGDCLQEMVSRYKHDYTTCSCGQLSIDGGLSYLKRNGNHYVDTSLSSKDDFDKIRNEFEWGTSGIDGKQPLQYIKLKDMEATHIESILATQLWLAKEIKDIFKKELDIKTKINGE</sequence>
<dbReference type="EMBL" id="LR796304">
    <property type="protein sequence ID" value="CAB4135838.1"/>
    <property type="molecule type" value="Genomic_DNA"/>
</dbReference>
<name>A0A6J5LN61_9CAUD</name>
<proteinExistence type="predicted"/>
<accession>A0A6J5LN61</accession>
<reference evidence="2" key="1">
    <citation type="submission" date="2020-04" db="EMBL/GenBank/DDBJ databases">
        <authorList>
            <person name="Chiriac C."/>
            <person name="Salcher M."/>
            <person name="Ghai R."/>
            <person name="Kavagutti S V."/>
        </authorList>
    </citation>
    <scope>NUCLEOTIDE SEQUENCE</scope>
</reference>
<dbReference type="Pfam" id="PF24749">
    <property type="entry name" value="DUF7695"/>
    <property type="match status" value="1"/>
</dbReference>
<protein>
    <recommendedName>
        <fullName evidence="1">DUF7695 domain-containing protein</fullName>
    </recommendedName>
</protein>
<feature type="domain" description="DUF7695" evidence="1">
    <location>
        <begin position="2"/>
        <end position="47"/>
    </location>
</feature>
<dbReference type="InterPro" id="IPR056112">
    <property type="entry name" value="DUF7695"/>
</dbReference>